<dbReference type="InterPro" id="IPR041698">
    <property type="entry name" value="Methyltransf_25"/>
</dbReference>
<proteinExistence type="predicted"/>
<evidence type="ECO:0000313" key="2">
    <source>
        <dbReference type="EMBL" id="KAF2771170.1"/>
    </source>
</evidence>
<name>A0A6G1LEX6_9PEZI</name>
<accession>A0A6G1LEX6</accession>
<organism evidence="2 3">
    <name type="scientific">Teratosphaeria nubilosa</name>
    <dbReference type="NCBI Taxonomy" id="161662"/>
    <lineage>
        <taxon>Eukaryota</taxon>
        <taxon>Fungi</taxon>
        <taxon>Dikarya</taxon>
        <taxon>Ascomycota</taxon>
        <taxon>Pezizomycotina</taxon>
        <taxon>Dothideomycetes</taxon>
        <taxon>Dothideomycetidae</taxon>
        <taxon>Mycosphaerellales</taxon>
        <taxon>Teratosphaeriaceae</taxon>
        <taxon>Teratosphaeria</taxon>
    </lineage>
</organism>
<dbReference type="CDD" id="cd02440">
    <property type="entry name" value="AdoMet_MTases"/>
    <property type="match status" value="1"/>
</dbReference>
<dbReference type="GO" id="GO:0032259">
    <property type="term" value="P:methylation"/>
    <property type="evidence" value="ECO:0007669"/>
    <property type="project" value="UniProtKB-KW"/>
</dbReference>
<feature type="domain" description="Methyltransferase" evidence="1">
    <location>
        <begin position="66"/>
        <end position="157"/>
    </location>
</feature>
<dbReference type="Pfam" id="PF13649">
    <property type="entry name" value="Methyltransf_25"/>
    <property type="match status" value="1"/>
</dbReference>
<dbReference type="InterPro" id="IPR029063">
    <property type="entry name" value="SAM-dependent_MTases_sf"/>
</dbReference>
<evidence type="ECO:0000259" key="1">
    <source>
        <dbReference type="Pfam" id="PF13649"/>
    </source>
</evidence>
<evidence type="ECO:0000313" key="3">
    <source>
        <dbReference type="Proteomes" id="UP000799436"/>
    </source>
</evidence>
<reference evidence="2" key="1">
    <citation type="journal article" date="2020" name="Stud. Mycol.">
        <title>101 Dothideomycetes genomes: a test case for predicting lifestyles and emergence of pathogens.</title>
        <authorList>
            <person name="Haridas S."/>
            <person name="Albert R."/>
            <person name="Binder M."/>
            <person name="Bloem J."/>
            <person name="Labutti K."/>
            <person name="Salamov A."/>
            <person name="Andreopoulos B."/>
            <person name="Baker S."/>
            <person name="Barry K."/>
            <person name="Bills G."/>
            <person name="Bluhm B."/>
            <person name="Cannon C."/>
            <person name="Castanera R."/>
            <person name="Culley D."/>
            <person name="Daum C."/>
            <person name="Ezra D."/>
            <person name="Gonzalez J."/>
            <person name="Henrissat B."/>
            <person name="Kuo A."/>
            <person name="Liang C."/>
            <person name="Lipzen A."/>
            <person name="Lutzoni F."/>
            <person name="Magnuson J."/>
            <person name="Mondo S."/>
            <person name="Nolan M."/>
            <person name="Ohm R."/>
            <person name="Pangilinan J."/>
            <person name="Park H.-J."/>
            <person name="Ramirez L."/>
            <person name="Alfaro M."/>
            <person name="Sun H."/>
            <person name="Tritt A."/>
            <person name="Yoshinaga Y."/>
            <person name="Zwiers L.-H."/>
            <person name="Turgeon B."/>
            <person name="Goodwin S."/>
            <person name="Spatafora J."/>
            <person name="Crous P."/>
            <person name="Grigoriev I."/>
        </authorList>
    </citation>
    <scope>NUCLEOTIDE SEQUENCE</scope>
    <source>
        <strain evidence="2">CBS 116005</strain>
    </source>
</reference>
<dbReference type="AlphaFoldDB" id="A0A6G1LEX6"/>
<protein>
    <submittedName>
        <fullName evidence="2">S-adenosyl-L-methionine-dependent methyltransferase</fullName>
    </submittedName>
</protein>
<dbReference type="SUPFAM" id="SSF53335">
    <property type="entry name" value="S-adenosyl-L-methionine-dependent methyltransferases"/>
    <property type="match status" value="1"/>
</dbReference>
<sequence>MTTVTQQQYLTKARDAKDVDDCMSIYDRWAETYNSEVNSEAHEYVAPLLVAQASITHVNDPAKSAILDAGCGTGLVGEALAFGGAKVIDGIDFSAPMLKIARKTGVYRELYQADLTKEIDTPNATYDVVTCVGTFTSGHVGPAPALEEFIRVLQKGGKIVATVLEEVWEPFGFPKEVERLTAKGILKVVSDDRIDYVKGRGDKAVLLILEKL</sequence>
<keyword evidence="2" id="KW-0489">Methyltransferase</keyword>
<keyword evidence="2" id="KW-0808">Transferase</keyword>
<dbReference type="Gene3D" id="3.40.50.150">
    <property type="entry name" value="Vaccinia Virus protein VP39"/>
    <property type="match status" value="1"/>
</dbReference>
<gene>
    <name evidence="2" type="ORF">EJ03DRAFT_359534</name>
</gene>
<dbReference type="OrthoDB" id="66144at2759"/>
<dbReference type="PANTHER" id="PTHR43591">
    <property type="entry name" value="METHYLTRANSFERASE"/>
    <property type="match status" value="1"/>
</dbReference>
<dbReference type="Proteomes" id="UP000799436">
    <property type="component" value="Unassembled WGS sequence"/>
</dbReference>
<dbReference type="EMBL" id="ML995821">
    <property type="protein sequence ID" value="KAF2771170.1"/>
    <property type="molecule type" value="Genomic_DNA"/>
</dbReference>
<dbReference type="GO" id="GO:0008168">
    <property type="term" value="F:methyltransferase activity"/>
    <property type="evidence" value="ECO:0007669"/>
    <property type="project" value="UniProtKB-KW"/>
</dbReference>
<keyword evidence="3" id="KW-1185">Reference proteome</keyword>